<evidence type="ECO:0000256" key="1">
    <source>
        <dbReference type="SAM" id="MobiDB-lite"/>
    </source>
</evidence>
<evidence type="ECO:0000313" key="4">
    <source>
        <dbReference type="Proteomes" id="UP001501598"/>
    </source>
</evidence>
<reference evidence="4" key="1">
    <citation type="journal article" date="2019" name="Int. J. Syst. Evol. Microbiol.">
        <title>The Global Catalogue of Microorganisms (GCM) 10K type strain sequencing project: providing services to taxonomists for standard genome sequencing and annotation.</title>
        <authorList>
            <consortium name="The Broad Institute Genomics Platform"/>
            <consortium name="The Broad Institute Genome Sequencing Center for Infectious Disease"/>
            <person name="Wu L."/>
            <person name="Ma J."/>
        </authorList>
    </citation>
    <scope>NUCLEOTIDE SEQUENCE [LARGE SCALE GENOMIC DNA]</scope>
    <source>
        <strain evidence="4">JCM 17906</strain>
    </source>
</reference>
<dbReference type="Pfam" id="PF02720">
    <property type="entry name" value="DUF222"/>
    <property type="match status" value="1"/>
</dbReference>
<name>A0ABP8S0W1_9PSEU</name>
<sequence>MFTRVVQGWRRGLVRLRIHRDPALGPLTPGCPGGSTRPRDLRDPICDGAGERLPDPRSAAERDCDAVVELARRMLQIGELPTGNGNRPQVTVTITLDDLRGSGAGLLEAGDGIGRGVIRAEDARRIACDAGVVPVVLGSDGEPFDVDRKHRIVHTALRRALAVRDGGCAFPGCGIPARWTDAHHIQHWAHGGETTLAKSCCVRAVTACSTTATGPCRSTKGWRCSTHPPGPGHHQATTPGTDQT</sequence>
<feature type="domain" description="DUF222" evidence="2">
    <location>
        <begin position="45"/>
        <end position="165"/>
    </location>
</feature>
<accession>A0ABP8S0W1</accession>
<evidence type="ECO:0000259" key="2">
    <source>
        <dbReference type="Pfam" id="PF02720"/>
    </source>
</evidence>
<organism evidence="3 4">
    <name type="scientific">Pseudonocardia xishanensis</name>
    <dbReference type="NCBI Taxonomy" id="630995"/>
    <lineage>
        <taxon>Bacteria</taxon>
        <taxon>Bacillati</taxon>
        <taxon>Actinomycetota</taxon>
        <taxon>Actinomycetes</taxon>
        <taxon>Pseudonocardiales</taxon>
        <taxon>Pseudonocardiaceae</taxon>
        <taxon>Pseudonocardia</taxon>
    </lineage>
</organism>
<protein>
    <recommendedName>
        <fullName evidence="2">DUF222 domain-containing protein</fullName>
    </recommendedName>
</protein>
<comment type="caution">
    <text evidence="3">The sequence shown here is derived from an EMBL/GenBank/DDBJ whole genome shotgun (WGS) entry which is preliminary data.</text>
</comment>
<keyword evidence="4" id="KW-1185">Reference proteome</keyword>
<dbReference type="CDD" id="cd00085">
    <property type="entry name" value="HNHc"/>
    <property type="match status" value="1"/>
</dbReference>
<dbReference type="InterPro" id="IPR003870">
    <property type="entry name" value="DUF222"/>
</dbReference>
<dbReference type="InterPro" id="IPR003615">
    <property type="entry name" value="HNH_nuc"/>
</dbReference>
<feature type="compositionally biased region" description="Polar residues" evidence="1">
    <location>
        <begin position="235"/>
        <end position="244"/>
    </location>
</feature>
<gene>
    <name evidence="3" type="ORF">GCM10023175_58760</name>
</gene>
<feature type="region of interest" description="Disordered" evidence="1">
    <location>
        <begin position="222"/>
        <end position="244"/>
    </location>
</feature>
<proteinExistence type="predicted"/>
<dbReference type="EMBL" id="BAABGT010000097">
    <property type="protein sequence ID" value="GAA4556466.1"/>
    <property type="molecule type" value="Genomic_DNA"/>
</dbReference>
<evidence type="ECO:0000313" key="3">
    <source>
        <dbReference type="EMBL" id="GAA4556466.1"/>
    </source>
</evidence>
<dbReference type="Proteomes" id="UP001501598">
    <property type="component" value="Unassembled WGS sequence"/>
</dbReference>